<sequence length="97" mass="10233">MQFKSLVLSVFIATASAGYVQICGNGGTCTDTGSANSNSCIGPVTGNGFTFTAHDMEPRNSMSIFADEGCWNYNVATCDDCTSVTYNGKGPVWAIFH</sequence>
<dbReference type="OrthoDB" id="4378992at2759"/>
<comment type="caution">
    <text evidence="2">The sequence shown here is derived from an EMBL/GenBank/DDBJ whole genome shotgun (WGS) entry which is preliminary data.</text>
</comment>
<feature type="chain" id="PRO_5002443527" evidence="1">
    <location>
        <begin position="18"/>
        <end position="97"/>
    </location>
</feature>
<dbReference type="EMBL" id="JZEE01000199">
    <property type="protein sequence ID" value="KJK67199.1"/>
    <property type="molecule type" value="Genomic_DNA"/>
</dbReference>
<protein>
    <submittedName>
        <fullName evidence="2">Uncharacterized protein</fullName>
    </submittedName>
</protein>
<gene>
    <name evidence="2" type="ORF">P875_00117452</name>
</gene>
<reference evidence="2 3" key="1">
    <citation type="submission" date="2015-02" db="EMBL/GenBank/DDBJ databases">
        <title>Draft genome sequence of Aspergillus parasiticus SU-1.</title>
        <authorList>
            <person name="Yu J."/>
            <person name="Fedorova N."/>
            <person name="Yin Y."/>
            <person name="Losada L."/>
            <person name="Zafar N."/>
            <person name="Taujale R."/>
            <person name="Ehrlich K.C."/>
            <person name="Bhatnagar D."/>
            <person name="Cleveland T.E."/>
            <person name="Bennett J.W."/>
            <person name="Nierman W.C."/>
        </authorList>
    </citation>
    <scope>NUCLEOTIDE SEQUENCE [LARGE SCALE GENOMIC DNA]</scope>
    <source>
        <strain evidence="3">ATCC 56775 / NRRL 5862 / SRRC 143 / SU-1</strain>
    </source>
</reference>
<evidence type="ECO:0000313" key="3">
    <source>
        <dbReference type="Proteomes" id="UP000033540"/>
    </source>
</evidence>
<name>A0A0F0IHA4_ASPPU</name>
<evidence type="ECO:0000256" key="1">
    <source>
        <dbReference type="SAM" id="SignalP"/>
    </source>
</evidence>
<dbReference type="Proteomes" id="UP000033540">
    <property type="component" value="Unassembled WGS sequence"/>
</dbReference>
<keyword evidence="1" id="KW-0732">Signal</keyword>
<evidence type="ECO:0000313" key="2">
    <source>
        <dbReference type="EMBL" id="KJK67199.1"/>
    </source>
</evidence>
<proteinExistence type="predicted"/>
<organism evidence="2 3">
    <name type="scientific">Aspergillus parasiticus (strain ATCC 56775 / NRRL 5862 / SRRC 143 / SU-1)</name>
    <dbReference type="NCBI Taxonomy" id="1403190"/>
    <lineage>
        <taxon>Eukaryota</taxon>
        <taxon>Fungi</taxon>
        <taxon>Dikarya</taxon>
        <taxon>Ascomycota</taxon>
        <taxon>Pezizomycotina</taxon>
        <taxon>Eurotiomycetes</taxon>
        <taxon>Eurotiomycetidae</taxon>
        <taxon>Eurotiales</taxon>
        <taxon>Aspergillaceae</taxon>
        <taxon>Aspergillus</taxon>
        <taxon>Aspergillus subgen. Circumdati</taxon>
    </lineage>
</organism>
<feature type="signal peptide" evidence="1">
    <location>
        <begin position="1"/>
        <end position="17"/>
    </location>
</feature>
<accession>A0A0F0IHA4</accession>
<dbReference type="AlphaFoldDB" id="A0A0F0IHA4"/>